<evidence type="ECO:0000256" key="4">
    <source>
        <dbReference type="ARBA" id="ARBA00022603"/>
    </source>
</evidence>
<dbReference type="GO" id="GO:0016432">
    <property type="term" value="F:tRNA-uridine aminocarboxypropyltransferase activity"/>
    <property type="evidence" value="ECO:0007669"/>
    <property type="project" value="UniProtKB-EC"/>
</dbReference>
<keyword evidence="3" id="KW-0963">Cytoplasm</keyword>
<dbReference type="PANTHER" id="PTHR11579:SF0">
    <property type="entry name" value="PROTEIN-L-ISOASPARTATE(D-ASPARTATE) O-METHYLTRANSFERASE"/>
    <property type="match status" value="1"/>
</dbReference>
<evidence type="ECO:0000256" key="5">
    <source>
        <dbReference type="ARBA" id="ARBA00022679"/>
    </source>
</evidence>
<dbReference type="PANTHER" id="PTHR11579">
    <property type="entry name" value="PROTEIN-L-ISOASPARTATE O-METHYLTRANSFERASE"/>
    <property type="match status" value="1"/>
</dbReference>
<protein>
    <recommendedName>
        <fullName evidence="9">DTW domain-containing protein</fullName>
    </recommendedName>
</protein>
<evidence type="ECO:0000256" key="7">
    <source>
        <dbReference type="ARBA" id="ARBA00022694"/>
    </source>
</evidence>
<dbReference type="Proteomes" id="UP001165082">
    <property type="component" value="Unassembled WGS sequence"/>
</dbReference>
<evidence type="ECO:0000256" key="6">
    <source>
        <dbReference type="ARBA" id="ARBA00022691"/>
    </source>
</evidence>
<evidence type="ECO:0000259" key="9">
    <source>
        <dbReference type="SMART" id="SM01144"/>
    </source>
</evidence>
<evidence type="ECO:0000256" key="2">
    <source>
        <dbReference type="ARBA" id="ARBA00005369"/>
    </source>
</evidence>
<organism evidence="10 11">
    <name type="scientific">Triparma retinervis</name>
    <dbReference type="NCBI Taxonomy" id="2557542"/>
    <lineage>
        <taxon>Eukaryota</taxon>
        <taxon>Sar</taxon>
        <taxon>Stramenopiles</taxon>
        <taxon>Ochrophyta</taxon>
        <taxon>Bolidophyceae</taxon>
        <taxon>Parmales</taxon>
        <taxon>Triparmaceae</taxon>
        <taxon>Triparma</taxon>
    </lineage>
</organism>
<dbReference type="OrthoDB" id="73890at2759"/>
<dbReference type="InterPro" id="IPR005636">
    <property type="entry name" value="DTW"/>
</dbReference>
<dbReference type="GO" id="GO:0032259">
    <property type="term" value="P:methylation"/>
    <property type="evidence" value="ECO:0007669"/>
    <property type="project" value="UniProtKB-KW"/>
</dbReference>
<dbReference type="Pfam" id="PF13649">
    <property type="entry name" value="Methyltransf_25"/>
    <property type="match status" value="1"/>
</dbReference>
<sequence length="897" mass="96715">MFTSSASSNEELVGSLERNGLVESQSLRDSFLKTDRALYNRTSQASSEVTSLKQLKVSENYEYGSYADAPQSIGHKATLSAPYVHASALQALSPKLGRGCKFLDVGCGSGICCGIVRRMVGASGKVVGIDVVRSLVDLSEQNLQGDGLDVNKGDGSILLEWKDGWKGCPEHGPYDAIHVGASCSSVPQDLVDQLAPGGLMTIPVGTRNKQFLTLVTKAPSGTSFSSTKVRTDPVRFVPLVDTSFVDYDRRYKKGWAYGKKPNDFLVDCANNKEFQLEGRTSALSLGEGQGRNVIYLADSLRYETCVAVDSSAVGLEKTNTFASHKDVSNRIKTLKADLTESLPTTLSPTSFDLVISFFLAIPSTKRRSLNKCVASLLNSGGLYIVECFSPEQDEINKKNGTRNGPRDLDLLVSAEDLAKDFDGEDVDIVMAEEIVRDLFEGSFHRMKEAAVTRFVCRKRGKTAWTDFGSYVESLGEPMKGGGNNADFEAMLEAALAAEEAAAKVAAPAPAFPPPLAKTSDDSFVSWVDSIFDEKLVPTTTDSGGVLPTSTDAYLNSASEILRISLEHARTMRTCPYCWFRECKCDSLSCLSGHSTTASDDPKVRVVLLIHPTEFLRGSSTCKLVRDSESVRFEHLVLGMEGTRERLDELAVSPPSSTYILYPSEDSVTTKMVVEATDPPHAAGHVPGAYMNTTIIVPDGSWKMTQKILSETALLRVNAKTLKIDENVVSGHTSSLIEALNTTSGGGRLSTAEAVAFCLKGLGFVDDANDIFGSVDRLSAIFKERKAAVGDEGASGVETDEKLLKGLQDVASKLSASDVPAGLRWCSVCGAAMASAKRMHMHLCGKRHLHCVLSAAKDDNAETTLGAEDIFAKYSMEKVAEGNVWIDPPDVALAKLFE</sequence>
<dbReference type="GO" id="GO:0005737">
    <property type="term" value="C:cytoplasm"/>
    <property type="evidence" value="ECO:0007669"/>
    <property type="project" value="UniProtKB-SubCell"/>
</dbReference>
<dbReference type="GO" id="GO:0008033">
    <property type="term" value="P:tRNA processing"/>
    <property type="evidence" value="ECO:0007669"/>
    <property type="project" value="UniProtKB-KW"/>
</dbReference>
<dbReference type="SMART" id="SM01144">
    <property type="entry name" value="DTW"/>
    <property type="match status" value="1"/>
</dbReference>
<dbReference type="Pfam" id="PF03942">
    <property type="entry name" value="DTW"/>
    <property type="match status" value="1"/>
</dbReference>
<dbReference type="Pfam" id="PF01135">
    <property type="entry name" value="PCMT"/>
    <property type="match status" value="1"/>
</dbReference>
<comment type="caution">
    <text evidence="10">The sequence shown here is derived from an EMBL/GenBank/DDBJ whole genome shotgun (WGS) entry which is preliminary data.</text>
</comment>
<keyword evidence="11" id="KW-1185">Reference proteome</keyword>
<comment type="catalytic activity">
    <reaction evidence="8">
        <text>a uridine in tRNA + S-adenosyl-L-methionine = a 3-[(3S)-3-amino-3-carboxypropyl]uridine in tRNA + S-methyl-5'-thioadenosine + H(+)</text>
        <dbReference type="Rhea" id="RHEA:62432"/>
        <dbReference type="Rhea" id="RHEA-COMP:13339"/>
        <dbReference type="Rhea" id="RHEA-COMP:16092"/>
        <dbReference type="ChEBI" id="CHEBI:15378"/>
        <dbReference type="ChEBI" id="CHEBI:17509"/>
        <dbReference type="ChEBI" id="CHEBI:59789"/>
        <dbReference type="ChEBI" id="CHEBI:65315"/>
        <dbReference type="ChEBI" id="CHEBI:82930"/>
        <dbReference type="EC" id="2.5.1.25"/>
    </reaction>
</comment>
<dbReference type="InterPro" id="IPR029063">
    <property type="entry name" value="SAM-dependent_MTases_sf"/>
</dbReference>
<dbReference type="AlphaFoldDB" id="A0A9W7A197"/>
<dbReference type="GO" id="GO:0004719">
    <property type="term" value="F:protein-L-isoaspartate (D-aspartate) O-methyltransferase activity"/>
    <property type="evidence" value="ECO:0007669"/>
    <property type="project" value="InterPro"/>
</dbReference>
<dbReference type="InterPro" id="IPR041698">
    <property type="entry name" value="Methyltransf_25"/>
</dbReference>
<proteinExistence type="inferred from homology"/>
<comment type="subcellular location">
    <subcellularLocation>
        <location evidence="1">Cytoplasm</location>
    </subcellularLocation>
</comment>
<feature type="domain" description="DTW" evidence="9">
    <location>
        <begin position="570"/>
        <end position="786"/>
    </location>
</feature>
<dbReference type="SUPFAM" id="SSF53335">
    <property type="entry name" value="S-adenosyl-L-methionine-dependent methyltransferases"/>
    <property type="match status" value="2"/>
</dbReference>
<evidence type="ECO:0000313" key="11">
    <source>
        <dbReference type="Proteomes" id="UP001165082"/>
    </source>
</evidence>
<accession>A0A9W7A197</accession>
<evidence type="ECO:0000256" key="1">
    <source>
        <dbReference type="ARBA" id="ARBA00004496"/>
    </source>
</evidence>
<keyword evidence="7" id="KW-0819">tRNA processing</keyword>
<comment type="similarity">
    <text evidence="2">Belongs to the methyltransferase superfamily. L-isoaspartyl/D-aspartyl protein methyltransferase family.</text>
</comment>
<dbReference type="Gene3D" id="3.40.50.150">
    <property type="entry name" value="Vaccinia Virus protein VP39"/>
    <property type="match status" value="2"/>
</dbReference>
<evidence type="ECO:0000313" key="10">
    <source>
        <dbReference type="EMBL" id="GMH60174.1"/>
    </source>
</evidence>
<keyword evidence="5" id="KW-0808">Transferase</keyword>
<evidence type="ECO:0000256" key="8">
    <source>
        <dbReference type="ARBA" id="ARBA00048718"/>
    </source>
</evidence>
<dbReference type="InterPro" id="IPR000682">
    <property type="entry name" value="PCMT"/>
</dbReference>
<reference evidence="10" key="1">
    <citation type="submission" date="2022-07" db="EMBL/GenBank/DDBJ databases">
        <title>Genome analysis of Parmales, a sister group of diatoms, reveals the evolutionary specialization of diatoms from phago-mixotrophs to photoautotrophs.</title>
        <authorList>
            <person name="Ban H."/>
            <person name="Sato S."/>
            <person name="Yoshikawa S."/>
            <person name="Kazumasa Y."/>
            <person name="Nakamura Y."/>
            <person name="Ichinomiya M."/>
            <person name="Saitoh K."/>
            <person name="Sato N."/>
            <person name="Blanc-Mathieu R."/>
            <person name="Endo H."/>
            <person name="Kuwata A."/>
            <person name="Ogata H."/>
        </authorList>
    </citation>
    <scope>NUCLEOTIDE SEQUENCE</scope>
</reference>
<evidence type="ECO:0000256" key="3">
    <source>
        <dbReference type="ARBA" id="ARBA00022490"/>
    </source>
</evidence>
<dbReference type="EMBL" id="BRXZ01002343">
    <property type="protein sequence ID" value="GMH60174.1"/>
    <property type="molecule type" value="Genomic_DNA"/>
</dbReference>
<keyword evidence="4" id="KW-0489">Methyltransferase</keyword>
<name>A0A9W7A197_9STRA</name>
<keyword evidence="6" id="KW-0949">S-adenosyl-L-methionine</keyword>
<gene>
    <name evidence="10" type="ORF">TrRE_jg12064</name>
</gene>
<dbReference type="CDD" id="cd02440">
    <property type="entry name" value="AdoMet_MTases"/>
    <property type="match status" value="1"/>
</dbReference>